<sequence length="109" mass="11381">MNAQAPGAAHKGHLGCSGTHSKSSQPIVSGTSSVVCVRDHIQESCSTVCLMVTWRCPTESLGFSGVAPLGPALLEHRACTKQGVATTGKWVCLLSVCVCVMLHGEFTKL</sequence>
<name>A0A7S4CV88_9EUGL</name>
<feature type="compositionally biased region" description="Polar residues" evidence="1">
    <location>
        <begin position="18"/>
        <end position="27"/>
    </location>
</feature>
<evidence type="ECO:0000256" key="1">
    <source>
        <dbReference type="SAM" id="MobiDB-lite"/>
    </source>
</evidence>
<reference evidence="2" key="1">
    <citation type="submission" date="2021-01" db="EMBL/GenBank/DDBJ databases">
        <authorList>
            <person name="Corre E."/>
            <person name="Pelletier E."/>
            <person name="Niang G."/>
            <person name="Scheremetjew M."/>
            <person name="Finn R."/>
            <person name="Kale V."/>
            <person name="Holt S."/>
            <person name="Cochrane G."/>
            <person name="Meng A."/>
            <person name="Brown T."/>
            <person name="Cohen L."/>
        </authorList>
    </citation>
    <scope>NUCLEOTIDE SEQUENCE</scope>
    <source>
        <strain evidence="2">CCMP1594</strain>
    </source>
</reference>
<proteinExistence type="predicted"/>
<dbReference type="AlphaFoldDB" id="A0A7S4CV88"/>
<evidence type="ECO:0000313" key="2">
    <source>
        <dbReference type="EMBL" id="CAE0806405.1"/>
    </source>
</evidence>
<gene>
    <name evidence="2" type="ORF">EGYM00163_LOCUS17532</name>
</gene>
<organism evidence="2">
    <name type="scientific">Eutreptiella gymnastica</name>
    <dbReference type="NCBI Taxonomy" id="73025"/>
    <lineage>
        <taxon>Eukaryota</taxon>
        <taxon>Discoba</taxon>
        <taxon>Euglenozoa</taxon>
        <taxon>Euglenida</taxon>
        <taxon>Spirocuta</taxon>
        <taxon>Euglenophyceae</taxon>
        <taxon>Eutreptiales</taxon>
        <taxon>Eutreptiaceae</taxon>
        <taxon>Eutreptiella</taxon>
    </lineage>
</organism>
<accession>A0A7S4CV88</accession>
<dbReference type="EMBL" id="HBJA01049504">
    <property type="protein sequence ID" value="CAE0806405.1"/>
    <property type="molecule type" value="Transcribed_RNA"/>
</dbReference>
<protein>
    <submittedName>
        <fullName evidence="2">Uncharacterized protein</fullName>
    </submittedName>
</protein>
<feature type="region of interest" description="Disordered" evidence="1">
    <location>
        <begin position="1"/>
        <end position="27"/>
    </location>
</feature>